<dbReference type="AlphaFoldDB" id="A0A5C5Z333"/>
<accession>A0A5C5Z333</accession>
<feature type="chain" id="PRO_5022908818" description="GDSL-like Lipase/Acylhydrolase" evidence="1">
    <location>
        <begin position="19"/>
        <end position="301"/>
    </location>
</feature>
<keyword evidence="1" id="KW-0732">Signal</keyword>
<dbReference type="CDD" id="cd00229">
    <property type="entry name" value="SGNH_hydrolase"/>
    <property type="match status" value="1"/>
</dbReference>
<evidence type="ECO:0000313" key="3">
    <source>
        <dbReference type="Proteomes" id="UP000315010"/>
    </source>
</evidence>
<dbReference type="Proteomes" id="UP000315010">
    <property type="component" value="Unassembled WGS sequence"/>
</dbReference>
<evidence type="ECO:0000313" key="2">
    <source>
        <dbReference type="EMBL" id="TWT81023.1"/>
    </source>
</evidence>
<dbReference type="SUPFAM" id="SSF52266">
    <property type="entry name" value="SGNH hydrolase"/>
    <property type="match status" value="1"/>
</dbReference>
<name>A0A5C5Z333_9BACT</name>
<organism evidence="2 3">
    <name type="scientific">Novipirellula herctigrandis</name>
    <dbReference type="NCBI Taxonomy" id="2527986"/>
    <lineage>
        <taxon>Bacteria</taxon>
        <taxon>Pseudomonadati</taxon>
        <taxon>Planctomycetota</taxon>
        <taxon>Planctomycetia</taxon>
        <taxon>Pirellulales</taxon>
        <taxon>Pirellulaceae</taxon>
        <taxon>Novipirellula</taxon>
    </lineage>
</organism>
<dbReference type="GO" id="GO:0016788">
    <property type="term" value="F:hydrolase activity, acting on ester bonds"/>
    <property type="evidence" value="ECO:0007669"/>
    <property type="project" value="UniProtKB-ARBA"/>
</dbReference>
<protein>
    <recommendedName>
        <fullName evidence="4">GDSL-like Lipase/Acylhydrolase</fullName>
    </recommendedName>
</protein>
<dbReference type="EMBL" id="SJPJ01000001">
    <property type="protein sequence ID" value="TWT81023.1"/>
    <property type="molecule type" value="Genomic_DNA"/>
</dbReference>
<dbReference type="Gene3D" id="3.40.50.1110">
    <property type="entry name" value="SGNH hydrolase"/>
    <property type="match status" value="1"/>
</dbReference>
<sequence length="301" mass="33122" precursor="true">MKMWMSALLVLVVAGAQAKEPTIEPGSFEKKAARHSWEVKADPKMPNMLILGDSISIGYTLPVRQFLKGKANVYRPLSGAGPENCGDSAKAVDNIDRWLAIAPKWNVIHFNWGLHDLKRIDGKKTGPEIPPAVAITDYKKNLQIVIDKMKATGARLIFASTTAYPAGVKPCRLPEDAVKYNAAALEVMKQNGVLVNDLYAFTANRLEELQNPVNVHFSQKGSIVISKQIAEMVAKTMNWGDITLPNFTSYSAAIEAGNDLIRSKEFNKAIGAFEVAMELSKTPRQSAQVLKKLEQCRANLK</sequence>
<feature type="signal peptide" evidence="1">
    <location>
        <begin position="1"/>
        <end position="18"/>
    </location>
</feature>
<proteinExistence type="predicted"/>
<keyword evidence="3" id="KW-1185">Reference proteome</keyword>
<reference evidence="2 3" key="1">
    <citation type="submission" date="2019-02" db="EMBL/GenBank/DDBJ databases">
        <title>Deep-cultivation of Planctomycetes and their phenomic and genomic characterization uncovers novel biology.</title>
        <authorList>
            <person name="Wiegand S."/>
            <person name="Jogler M."/>
            <person name="Boedeker C."/>
            <person name="Pinto D."/>
            <person name="Vollmers J."/>
            <person name="Rivas-Marin E."/>
            <person name="Kohn T."/>
            <person name="Peeters S.H."/>
            <person name="Heuer A."/>
            <person name="Rast P."/>
            <person name="Oberbeckmann S."/>
            <person name="Bunk B."/>
            <person name="Jeske O."/>
            <person name="Meyerdierks A."/>
            <person name="Storesund J.E."/>
            <person name="Kallscheuer N."/>
            <person name="Luecker S."/>
            <person name="Lage O.M."/>
            <person name="Pohl T."/>
            <person name="Merkel B.J."/>
            <person name="Hornburger P."/>
            <person name="Mueller R.-W."/>
            <person name="Bruemmer F."/>
            <person name="Labrenz M."/>
            <person name="Spormann A.M."/>
            <person name="Op Den Camp H."/>
            <person name="Overmann J."/>
            <person name="Amann R."/>
            <person name="Jetten M.S.M."/>
            <person name="Mascher T."/>
            <person name="Medema M.H."/>
            <person name="Devos D.P."/>
            <person name="Kaster A.-K."/>
            <person name="Ovreas L."/>
            <person name="Rohde M."/>
            <person name="Galperin M.Y."/>
            <person name="Jogler C."/>
        </authorList>
    </citation>
    <scope>NUCLEOTIDE SEQUENCE [LARGE SCALE GENOMIC DNA]</scope>
    <source>
        <strain evidence="2 3">CA13</strain>
    </source>
</reference>
<dbReference type="InterPro" id="IPR036514">
    <property type="entry name" value="SGNH_hydro_sf"/>
</dbReference>
<gene>
    <name evidence="2" type="ORF">CA13_24700</name>
</gene>
<evidence type="ECO:0008006" key="4">
    <source>
        <dbReference type="Google" id="ProtNLM"/>
    </source>
</evidence>
<comment type="caution">
    <text evidence="2">The sequence shown here is derived from an EMBL/GenBank/DDBJ whole genome shotgun (WGS) entry which is preliminary data.</text>
</comment>
<evidence type="ECO:0000256" key="1">
    <source>
        <dbReference type="SAM" id="SignalP"/>
    </source>
</evidence>